<gene>
    <name evidence="2" type="ORF">SERLADRAFT_444300</name>
</gene>
<sequence length="689" mass="75286">MTSVGVKYSMNPPTLQQMQTTALLSLLNLSNLTDPTIDGPQLSENAVAGLKLPSSGLPVWKVLVLDQQTKDVLATVLRVQDLRDVGVTLHIQLHSQRPPFPDVPAIYFVSPTLDNVQRIAEDIGKCLYESFYLNFVEPLPRARLEELAVMVAREGTGDLVERVLDQYLSFVAPSPSLFSLLSPFPRASPNNLGSSHPPPKLHSSYKYLNSPLSTEQQIEEETERIASGLFSAVVTLGHVPIIRAPKGNAAEMVAKKVEQKIRDAILMASRSHSTNSLFSQDATALSSLQRPLLLILDRNVDLVSMVSHGWTYQALVSDCLGIKLNRVIIAQPQKRSYDLDSRDFFWSRNAANPFPQVAEEIDTELNKYKQDAAEITRSTGISDVNDISQLDVSNNAAHLKTAITQLPELTARKATLDTHMNIATALLEQIKSRGLDELFSVEEAINKQNVASILELLRAKRPDGAPAPQDKLRLVLVFYLSSHGTISKDDITELEKELKGAGADVAAFEYVRRTREISRMTMSATTGGASTPVLGGGQGELFRGFSALGNRLTDRLKEGGLENLISGVKNFLPANKLFPVTRVTEALMDSSSASNQSLQETDEYIFLDPRAPRHANDGMSGGPDGSSRAKRMAYSEGVVFVIGGAGYVEYGNLAEWAEKAGKRVTYGGTEILDPGEFVGILEELGKNNT</sequence>
<dbReference type="Gene3D" id="3.90.830.10">
    <property type="entry name" value="Syntaxin Binding Protein 1, Chain A, domain 2"/>
    <property type="match status" value="1"/>
</dbReference>
<dbReference type="EMBL" id="GL945428">
    <property type="protein sequence ID" value="EGO30229.1"/>
    <property type="molecule type" value="Genomic_DNA"/>
</dbReference>
<reference evidence="2" key="1">
    <citation type="submission" date="2011-04" db="EMBL/GenBank/DDBJ databases">
        <title>Evolution of plant cell wall degrading machinery underlies the functional diversity of forest fungi.</title>
        <authorList>
            <consortium name="US DOE Joint Genome Institute (JGI-PGF)"/>
            <person name="Eastwood D.C."/>
            <person name="Floudas D."/>
            <person name="Binder M."/>
            <person name="Majcherczyk A."/>
            <person name="Schneider P."/>
            <person name="Aerts A."/>
            <person name="Asiegbu F.O."/>
            <person name="Baker S.E."/>
            <person name="Barry K."/>
            <person name="Bendiksby M."/>
            <person name="Blumentritt M."/>
            <person name="Coutinho P.M."/>
            <person name="Cullen D."/>
            <person name="Cullen D."/>
            <person name="Gathman A."/>
            <person name="Goodell B."/>
            <person name="Henrissat B."/>
            <person name="Ihrmark K."/>
            <person name="Kauserud H."/>
            <person name="Kohler A."/>
            <person name="LaButti K."/>
            <person name="Lapidus A."/>
            <person name="Lavin J.L."/>
            <person name="Lee Y.-H."/>
            <person name="Lindquist E."/>
            <person name="Lilly W."/>
            <person name="Lucas S."/>
            <person name="Morin E."/>
            <person name="Murat C."/>
            <person name="Oguiza J.A."/>
            <person name="Park J."/>
            <person name="Pisabarro A.G."/>
            <person name="Riley R."/>
            <person name="Rosling A."/>
            <person name="Salamov A."/>
            <person name="Schmidt O."/>
            <person name="Schmutz J."/>
            <person name="Skrede I."/>
            <person name="Stenlid J."/>
            <person name="Wiebenga A."/>
            <person name="Xie X."/>
            <person name="Kues U."/>
            <person name="Hibbett D.S."/>
            <person name="Hoffmeister D."/>
            <person name="Hogberg N."/>
            <person name="Martin F."/>
            <person name="Grigoriev I.V."/>
            <person name="Watkinson S.C."/>
        </authorList>
    </citation>
    <scope>NUCLEOTIDE SEQUENCE</scope>
    <source>
        <strain evidence="2">S7.9</strain>
    </source>
</reference>
<dbReference type="PANTHER" id="PTHR11679">
    <property type="entry name" value="VESICLE PROTEIN SORTING-ASSOCIATED"/>
    <property type="match status" value="1"/>
</dbReference>
<dbReference type="Gene3D" id="1.25.40.60">
    <property type="match status" value="1"/>
</dbReference>
<organism>
    <name type="scientific">Serpula lacrymans var. lacrymans (strain S7.9)</name>
    <name type="common">Dry rot fungus</name>
    <dbReference type="NCBI Taxonomy" id="578457"/>
    <lineage>
        <taxon>Eukaryota</taxon>
        <taxon>Fungi</taxon>
        <taxon>Dikarya</taxon>
        <taxon>Basidiomycota</taxon>
        <taxon>Agaricomycotina</taxon>
        <taxon>Agaricomycetes</taxon>
        <taxon>Agaricomycetidae</taxon>
        <taxon>Boletales</taxon>
        <taxon>Coniophorineae</taxon>
        <taxon>Serpulaceae</taxon>
        <taxon>Serpula</taxon>
    </lineage>
</organism>
<dbReference type="Proteomes" id="UP000008064">
    <property type="component" value="Unassembled WGS sequence"/>
</dbReference>
<dbReference type="Gene3D" id="3.40.50.1910">
    <property type="match status" value="1"/>
</dbReference>
<dbReference type="Gene3D" id="3.40.50.2060">
    <property type="match status" value="1"/>
</dbReference>
<dbReference type="HOGENOM" id="CLU_016216_3_1_1"/>
<dbReference type="OrthoDB" id="10251230at2759"/>
<dbReference type="InterPro" id="IPR027482">
    <property type="entry name" value="Sec1-like_dom2"/>
</dbReference>
<dbReference type="InterPro" id="IPR036045">
    <property type="entry name" value="Sec1-like_sf"/>
</dbReference>
<dbReference type="SUPFAM" id="SSF56815">
    <property type="entry name" value="Sec1/munc18-like (SM) proteins"/>
    <property type="match status" value="1"/>
</dbReference>
<dbReference type="RefSeq" id="XP_007312113.1">
    <property type="nucleotide sequence ID" value="XM_007312051.1"/>
</dbReference>
<dbReference type="GeneID" id="18816085"/>
<proteinExistence type="inferred from homology"/>
<dbReference type="GO" id="GO:0016192">
    <property type="term" value="P:vesicle-mediated transport"/>
    <property type="evidence" value="ECO:0007669"/>
    <property type="project" value="InterPro"/>
</dbReference>
<evidence type="ECO:0008006" key="3">
    <source>
        <dbReference type="Google" id="ProtNLM"/>
    </source>
</evidence>
<name>F8NDJ6_SERL9</name>
<dbReference type="InterPro" id="IPR043154">
    <property type="entry name" value="Sec-1-like_dom1"/>
</dbReference>
<accession>F8NDJ6</accession>
<protein>
    <recommendedName>
        <fullName evidence="3">SLY1 protein</fullName>
    </recommendedName>
</protein>
<dbReference type="Pfam" id="PF00995">
    <property type="entry name" value="Sec1"/>
    <property type="match status" value="1"/>
</dbReference>
<dbReference type="InterPro" id="IPR043127">
    <property type="entry name" value="Sec-1-like_dom3a"/>
</dbReference>
<evidence type="ECO:0000313" key="2">
    <source>
        <dbReference type="EMBL" id="EGO30229.1"/>
    </source>
</evidence>
<dbReference type="InterPro" id="IPR001619">
    <property type="entry name" value="Sec1-like"/>
</dbReference>
<evidence type="ECO:0000256" key="1">
    <source>
        <dbReference type="ARBA" id="ARBA00009884"/>
    </source>
</evidence>
<dbReference type="PIRSF" id="PIRSF005715">
    <property type="entry name" value="VPS45_Sec1"/>
    <property type="match status" value="1"/>
</dbReference>
<dbReference type="KEGG" id="sla:SERLADRAFT_444300"/>
<comment type="similarity">
    <text evidence="1">Belongs to the STXBP/unc-18/SEC1 family.</text>
</comment>
<dbReference type="AlphaFoldDB" id="F8NDJ6"/>